<name>U5BRC3_9BACT</name>
<evidence type="ECO:0000313" key="1">
    <source>
        <dbReference type="EMBL" id="ERM80438.1"/>
    </source>
</evidence>
<accession>U5BRC3</accession>
<evidence type="ECO:0000313" key="2">
    <source>
        <dbReference type="Proteomes" id="UP000016843"/>
    </source>
</evidence>
<comment type="caution">
    <text evidence="1">The sequence shown here is derived from an EMBL/GenBank/DDBJ whole genome shotgun (WGS) entry which is preliminary data.</text>
</comment>
<gene>
    <name evidence="1" type="ORF">P872_21755</name>
</gene>
<sequence length="45" mass="5193">MLFGDFIRDLDRKNYPNTKECFIRGGGKKGVLKSFGMDSCRIYKS</sequence>
<proteinExistence type="predicted"/>
<dbReference type="Proteomes" id="UP000016843">
    <property type="component" value="Unassembled WGS sequence"/>
</dbReference>
<protein>
    <submittedName>
        <fullName evidence="1">Uncharacterized protein</fullName>
    </submittedName>
</protein>
<reference evidence="1 2" key="1">
    <citation type="journal article" date="2013" name="Genome Announc.">
        <title>Draft Genome Sequence of the Psychrophilic and Alkaliphilic Rhodonellum psychrophilum Strain GCM71T.</title>
        <authorList>
            <person name="Hauptmann A.L."/>
            <person name="Glaring M.A."/>
            <person name="Hallin P.F."/>
            <person name="Prieme A."/>
            <person name="Stougaard P."/>
        </authorList>
    </citation>
    <scope>NUCLEOTIDE SEQUENCE [LARGE SCALE GENOMIC DNA]</scope>
    <source>
        <strain evidence="1 2">GCM71</strain>
    </source>
</reference>
<keyword evidence="2" id="KW-1185">Reference proteome</keyword>
<dbReference type="EMBL" id="AWXR01000100">
    <property type="protein sequence ID" value="ERM80438.1"/>
    <property type="molecule type" value="Genomic_DNA"/>
</dbReference>
<organism evidence="1 2">
    <name type="scientific">Rhodonellum psychrophilum GCM71 = DSM 17998</name>
    <dbReference type="NCBI Taxonomy" id="1123057"/>
    <lineage>
        <taxon>Bacteria</taxon>
        <taxon>Pseudomonadati</taxon>
        <taxon>Bacteroidota</taxon>
        <taxon>Cytophagia</taxon>
        <taxon>Cytophagales</taxon>
        <taxon>Cytophagaceae</taxon>
        <taxon>Rhodonellum</taxon>
    </lineage>
</organism>
<dbReference type="AlphaFoldDB" id="U5BRC3"/>